<evidence type="ECO:0000256" key="8">
    <source>
        <dbReference type="RuleBase" id="RU003664"/>
    </source>
</evidence>
<dbReference type="GO" id="GO:0008764">
    <property type="term" value="F:UDP-N-acetylmuramoylalanine-D-glutamate ligase activity"/>
    <property type="evidence" value="ECO:0007669"/>
    <property type="project" value="UniProtKB-UniRule"/>
</dbReference>
<keyword evidence="7 8" id="KW-0961">Cell wall biogenesis/degradation</keyword>
<reference evidence="11" key="1">
    <citation type="submission" date="2021-04" db="EMBL/GenBank/DDBJ databases">
        <authorList>
            <person name="Postec A."/>
        </authorList>
    </citation>
    <scope>NUCLEOTIDE SEQUENCE</scope>
    <source>
        <strain evidence="11">F1F22</strain>
    </source>
</reference>
<evidence type="ECO:0000256" key="5">
    <source>
        <dbReference type="ARBA" id="ARBA00022741"/>
    </source>
</evidence>
<comment type="catalytic activity">
    <reaction evidence="7 8">
        <text>UDP-N-acetyl-alpha-D-muramoyl-L-alanine + D-glutamate + ATP = UDP-N-acetyl-alpha-D-muramoyl-L-alanyl-D-glutamate + ADP + phosphate + H(+)</text>
        <dbReference type="Rhea" id="RHEA:16429"/>
        <dbReference type="ChEBI" id="CHEBI:15378"/>
        <dbReference type="ChEBI" id="CHEBI:29986"/>
        <dbReference type="ChEBI" id="CHEBI:30616"/>
        <dbReference type="ChEBI" id="CHEBI:43474"/>
        <dbReference type="ChEBI" id="CHEBI:83898"/>
        <dbReference type="ChEBI" id="CHEBI:83900"/>
        <dbReference type="ChEBI" id="CHEBI:456216"/>
        <dbReference type="EC" id="6.3.2.9"/>
    </reaction>
</comment>
<dbReference type="KEGG" id="taqu:KDW03_06235"/>
<dbReference type="AlphaFoldDB" id="A0AAX3BA25"/>
<dbReference type="PANTHER" id="PTHR43692">
    <property type="entry name" value="UDP-N-ACETYLMURAMOYLALANINE--D-GLUTAMATE LIGASE"/>
    <property type="match status" value="1"/>
</dbReference>
<gene>
    <name evidence="7 11" type="primary">murD</name>
    <name evidence="11" type="ORF">KDW03_06235</name>
</gene>
<keyword evidence="7 8" id="KW-0132">Cell division</keyword>
<proteinExistence type="inferred from homology"/>
<dbReference type="SUPFAM" id="SSF51984">
    <property type="entry name" value="MurCD N-terminal domain"/>
    <property type="match status" value="1"/>
</dbReference>
<dbReference type="InterPro" id="IPR004101">
    <property type="entry name" value="Mur_ligase_C"/>
</dbReference>
<dbReference type="SUPFAM" id="SSF53244">
    <property type="entry name" value="MurD-like peptide ligases, peptide-binding domain"/>
    <property type="match status" value="1"/>
</dbReference>
<dbReference type="InterPro" id="IPR013221">
    <property type="entry name" value="Mur_ligase_cen"/>
</dbReference>
<protein>
    <recommendedName>
        <fullName evidence="7 8">UDP-N-acetylmuramoylalanine--D-glutamate ligase</fullName>
        <ecNumber evidence="7 8">6.3.2.9</ecNumber>
    </recommendedName>
    <alternativeName>
        <fullName evidence="7">D-glutamic acid-adding enzyme</fullName>
    </alternativeName>
    <alternativeName>
        <fullName evidence="7">UDP-N-acetylmuramoyl-L-alanyl-D-glutamate synthetase</fullName>
    </alternativeName>
</protein>
<dbReference type="Gene3D" id="3.90.190.20">
    <property type="entry name" value="Mur ligase, C-terminal domain"/>
    <property type="match status" value="1"/>
</dbReference>
<dbReference type="Proteomes" id="UP001056539">
    <property type="component" value="Chromosome"/>
</dbReference>
<evidence type="ECO:0000313" key="12">
    <source>
        <dbReference type="Proteomes" id="UP001056539"/>
    </source>
</evidence>
<evidence type="ECO:0000256" key="4">
    <source>
        <dbReference type="ARBA" id="ARBA00022598"/>
    </source>
</evidence>
<dbReference type="Pfam" id="PF08245">
    <property type="entry name" value="Mur_ligase_M"/>
    <property type="match status" value="1"/>
</dbReference>
<evidence type="ECO:0000256" key="3">
    <source>
        <dbReference type="ARBA" id="ARBA00022490"/>
    </source>
</evidence>
<keyword evidence="4 7" id="KW-0436">Ligase</keyword>
<sequence length="441" mass="49343">MRYLLIGWTRRTSFETAKVLLAREAEVYVSDTVDNEEKQALLRELNHPRLFSLLGRQSKDILDEVQPDVVMPSPGVPLTIPLIEEAKKRGIPVFGDIELFYRFHPEVYYYAITGTDGKTTTTTLSHALISAYKPALVGGNIGTAIFEHEAAVASVKEMVLELSSFQLEEIVNFRPRIAAFLNLAEDHLDRYPDLDAYFEAKKRIFLNQTPDDVAIVNADSPYFEQVTAGVKSRILTFSRKSRADMMFYDGGIYYGEKLLVKQEELKLKGVHNIENVMAASLVALMAGVPMEVIQNTLREFRGLEHRLELVGSYNGVEVYNDSKATTVNALEKALESFDVPVILIAGGLDKGLDFTLVKGLVYKKVKTVILLGQAAEKIDSAWQFPHTTKVPSLEVAVETAFSHAKPGEVILFSPGCASFDMFKNYEERGRAFKAFVQKRQG</sequence>
<keyword evidence="12" id="KW-1185">Reference proteome</keyword>
<evidence type="ECO:0000256" key="7">
    <source>
        <dbReference type="HAMAP-Rule" id="MF_00639"/>
    </source>
</evidence>
<dbReference type="EC" id="6.3.2.9" evidence="7 8"/>
<accession>A0AAX3BA25</accession>
<evidence type="ECO:0000259" key="9">
    <source>
        <dbReference type="Pfam" id="PF02875"/>
    </source>
</evidence>
<keyword evidence="6 7" id="KW-0067">ATP-binding</keyword>
<keyword evidence="3 7" id="KW-0963">Cytoplasm</keyword>
<comment type="pathway">
    <text evidence="2 7 8">Cell wall biogenesis; peptidoglycan biosynthesis.</text>
</comment>
<dbReference type="EMBL" id="CP073355">
    <property type="protein sequence ID" value="URA09103.1"/>
    <property type="molecule type" value="Genomic_DNA"/>
</dbReference>
<dbReference type="GO" id="GO:0051301">
    <property type="term" value="P:cell division"/>
    <property type="evidence" value="ECO:0007669"/>
    <property type="project" value="UniProtKB-KW"/>
</dbReference>
<keyword evidence="7 8" id="KW-0131">Cell cycle</keyword>
<dbReference type="HAMAP" id="MF_00639">
    <property type="entry name" value="MurD"/>
    <property type="match status" value="1"/>
</dbReference>
<dbReference type="InterPro" id="IPR036565">
    <property type="entry name" value="Mur-like_cat_sf"/>
</dbReference>
<dbReference type="SUPFAM" id="SSF53623">
    <property type="entry name" value="MurD-like peptide ligases, catalytic domain"/>
    <property type="match status" value="1"/>
</dbReference>
<reference evidence="11" key="2">
    <citation type="submission" date="2022-06" db="EMBL/GenBank/DDBJ databases">
        <title>Thermospira aquatica gen. nov., sp. nov.</title>
        <authorList>
            <person name="Ben Ali Gam Z."/>
            <person name="Labat M."/>
        </authorList>
    </citation>
    <scope>NUCLEOTIDE SEQUENCE</scope>
    <source>
        <strain evidence="11">F1F22</strain>
    </source>
</reference>
<evidence type="ECO:0000256" key="1">
    <source>
        <dbReference type="ARBA" id="ARBA00004496"/>
    </source>
</evidence>
<dbReference type="InterPro" id="IPR036615">
    <property type="entry name" value="Mur_ligase_C_dom_sf"/>
</dbReference>
<dbReference type="GO" id="GO:0009252">
    <property type="term" value="P:peptidoglycan biosynthetic process"/>
    <property type="evidence" value="ECO:0007669"/>
    <property type="project" value="UniProtKB-UniRule"/>
</dbReference>
<keyword evidence="7 8" id="KW-0573">Peptidoglycan synthesis</keyword>
<feature type="binding site" evidence="7">
    <location>
        <begin position="114"/>
        <end position="120"/>
    </location>
    <ligand>
        <name>ATP</name>
        <dbReference type="ChEBI" id="CHEBI:30616"/>
    </ligand>
</feature>
<dbReference type="GO" id="GO:0005737">
    <property type="term" value="C:cytoplasm"/>
    <property type="evidence" value="ECO:0007669"/>
    <property type="project" value="UniProtKB-SubCell"/>
</dbReference>
<dbReference type="Gene3D" id="3.40.50.720">
    <property type="entry name" value="NAD(P)-binding Rossmann-like Domain"/>
    <property type="match status" value="1"/>
</dbReference>
<feature type="domain" description="Mur ligase C-terminal" evidence="9">
    <location>
        <begin position="305"/>
        <end position="414"/>
    </location>
</feature>
<name>A0AAX3BA25_9SPIR</name>
<dbReference type="PANTHER" id="PTHR43692:SF1">
    <property type="entry name" value="UDP-N-ACETYLMURAMOYLALANINE--D-GLUTAMATE LIGASE"/>
    <property type="match status" value="1"/>
</dbReference>
<dbReference type="NCBIfam" id="TIGR01087">
    <property type="entry name" value="murD"/>
    <property type="match status" value="1"/>
</dbReference>
<dbReference type="GO" id="GO:0005524">
    <property type="term" value="F:ATP binding"/>
    <property type="evidence" value="ECO:0007669"/>
    <property type="project" value="UniProtKB-UniRule"/>
</dbReference>
<dbReference type="Pfam" id="PF02875">
    <property type="entry name" value="Mur_ligase_C"/>
    <property type="match status" value="1"/>
</dbReference>
<evidence type="ECO:0000256" key="6">
    <source>
        <dbReference type="ARBA" id="ARBA00022840"/>
    </source>
</evidence>
<dbReference type="Gene3D" id="3.40.1190.10">
    <property type="entry name" value="Mur-like, catalytic domain"/>
    <property type="match status" value="1"/>
</dbReference>
<evidence type="ECO:0000313" key="11">
    <source>
        <dbReference type="EMBL" id="URA09103.1"/>
    </source>
</evidence>
<dbReference type="InterPro" id="IPR005762">
    <property type="entry name" value="MurD"/>
</dbReference>
<dbReference type="GO" id="GO:0071555">
    <property type="term" value="P:cell wall organization"/>
    <property type="evidence" value="ECO:0007669"/>
    <property type="project" value="UniProtKB-KW"/>
</dbReference>
<dbReference type="RefSeq" id="WP_271434230.1">
    <property type="nucleotide sequence ID" value="NZ_CP073355.1"/>
</dbReference>
<feature type="domain" description="Mur ligase central" evidence="10">
    <location>
        <begin position="112"/>
        <end position="283"/>
    </location>
</feature>
<dbReference type="GO" id="GO:0008360">
    <property type="term" value="P:regulation of cell shape"/>
    <property type="evidence" value="ECO:0007669"/>
    <property type="project" value="UniProtKB-KW"/>
</dbReference>
<evidence type="ECO:0000259" key="10">
    <source>
        <dbReference type="Pfam" id="PF08245"/>
    </source>
</evidence>
<comment type="similarity">
    <text evidence="7">Belongs to the MurCDEF family.</text>
</comment>
<comment type="function">
    <text evidence="7 8">Cell wall formation. Catalyzes the addition of glutamate to the nucleotide precursor UDP-N-acetylmuramoyl-L-alanine (UMA).</text>
</comment>
<organism evidence="11 12">
    <name type="scientific">Thermospira aquatica</name>
    <dbReference type="NCBI Taxonomy" id="2828656"/>
    <lineage>
        <taxon>Bacteria</taxon>
        <taxon>Pseudomonadati</taxon>
        <taxon>Spirochaetota</taxon>
        <taxon>Spirochaetia</taxon>
        <taxon>Brevinematales</taxon>
        <taxon>Thermospiraceae</taxon>
        <taxon>Thermospira</taxon>
    </lineage>
</organism>
<keyword evidence="5 7" id="KW-0547">Nucleotide-binding</keyword>
<evidence type="ECO:0000256" key="2">
    <source>
        <dbReference type="ARBA" id="ARBA00004752"/>
    </source>
</evidence>
<comment type="subcellular location">
    <subcellularLocation>
        <location evidence="1 7 8">Cytoplasm</location>
    </subcellularLocation>
</comment>
<keyword evidence="7 8" id="KW-0133">Cell shape</keyword>